<dbReference type="Pfam" id="PF00394">
    <property type="entry name" value="Cu-oxidase"/>
    <property type="match status" value="1"/>
</dbReference>
<keyword evidence="6" id="KW-0964">Secreted</keyword>
<dbReference type="Proteomes" id="UP000053989">
    <property type="component" value="Unassembled WGS sequence"/>
</dbReference>
<proteinExistence type="inferred from homology"/>
<keyword evidence="13" id="KW-1185">Reference proteome</keyword>
<comment type="cofactor">
    <cofactor evidence="2">
        <name>Cu cation</name>
        <dbReference type="ChEBI" id="CHEBI:23378"/>
    </cofactor>
</comment>
<protein>
    <recommendedName>
        <fullName evidence="5">laccase</fullName>
        <ecNumber evidence="5">1.10.3.2</ecNumber>
    </recommendedName>
</protein>
<evidence type="ECO:0000259" key="10">
    <source>
        <dbReference type="Pfam" id="PF00394"/>
    </source>
</evidence>
<accession>A0A0C3DHF4</accession>
<dbReference type="AlphaFoldDB" id="A0A0C3DHF4"/>
<dbReference type="InterPro" id="IPR008972">
    <property type="entry name" value="Cupredoxin"/>
</dbReference>
<dbReference type="PANTHER" id="PTHR11709">
    <property type="entry name" value="MULTI-COPPER OXIDASE"/>
    <property type="match status" value="1"/>
</dbReference>
<evidence type="ECO:0000259" key="11">
    <source>
        <dbReference type="Pfam" id="PF07731"/>
    </source>
</evidence>
<dbReference type="SUPFAM" id="SSF49503">
    <property type="entry name" value="Cupredoxins"/>
    <property type="match status" value="2"/>
</dbReference>
<dbReference type="Pfam" id="PF07731">
    <property type="entry name" value="Cu-oxidase_2"/>
    <property type="match status" value="1"/>
</dbReference>
<dbReference type="PANTHER" id="PTHR11709:SF394">
    <property type="entry name" value="FI03373P-RELATED"/>
    <property type="match status" value="1"/>
</dbReference>
<dbReference type="InParanoid" id="A0A0C3DHF4"/>
<evidence type="ECO:0000256" key="3">
    <source>
        <dbReference type="ARBA" id="ARBA00004613"/>
    </source>
</evidence>
<dbReference type="HOGENOM" id="CLU_006504_2_0_1"/>
<dbReference type="GO" id="GO:0005576">
    <property type="term" value="C:extracellular region"/>
    <property type="evidence" value="ECO:0007669"/>
    <property type="project" value="UniProtKB-SubCell"/>
</dbReference>
<feature type="domain" description="Plastocyanin-like" evidence="11">
    <location>
        <begin position="143"/>
        <end position="265"/>
    </location>
</feature>
<evidence type="ECO:0000256" key="7">
    <source>
        <dbReference type="ARBA" id="ARBA00022723"/>
    </source>
</evidence>
<keyword evidence="7" id="KW-0479">Metal-binding</keyword>
<feature type="domain" description="Plastocyanin-like" evidence="10">
    <location>
        <begin position="2"/>
        <end position="82"/>
    </location>
</feature>
<dbReference type="CDD" id="cd13903">
    <property type="entry name" value="CuRO_3_Tv-LCC_like"/>
    <property type="match status" value="1"/>
</dbReference>
<evidence type="ECO:0000256" key="6">
    <source>
        <dbReference type="ARBA" id="ARBA00022525"/>
    </source>
</evidence>
<dbReference type="GO" id="GO:0052716">
    <property type="term" value="F:hydroquinone:oxygen oxidoreductase activity"/>
    <property type="evidence" value="ECO:0007669"/>
    <property type="project" value="UniProtKB-EC"/>
</dbReference>
<keyword evidence="8" id="KW-0560">Oxidoreductase</keyword>
<dbReference type="EC" id="1.10.3.2" evidence="5"/>
<comment type="subcellular location">
    <subcellularLocation>
        <location evidence="3">Secreted</location>
    </subcellularLocation>
</comment>
<evidence type="ECO:0000256" key="9">
    <source>
        <dbReference type="ARBA" id="ARBA00023008"/>
    </source>
</evidence>
<gene>
    <name evidence="12" type="ORF">SCLCIDRAFT_970268</name>
</gene>
<dbReference type="FunFam" id="2.60.40.420:FF:000045">
    <property type="entry name" value="Laccase 2"/>
    <property type="match status" value="1"/>
</dbReference>
<evidence type="ECO:0000313" key="12">
    <source>
        <dbReference type="EMBL" id="KIM60100.1"/>
    </source>
</evidence>
<dbReference type="GO" id="GO:0005507">
    <property type="term" value="F:copper ion binding"/>
    <property type="evidence" value="ECO:0007669"/>
    <property type="project" value="InterPro"/>
</dbReference>
<reference evidence="12 13" key="1">
    <citation type="submission" date="2014-04" db="EMBL/GenBank/DDBJ databases">
        <authorList>
            <consortium name="DOE Joint Genome Institute"/>
            <person name="Kuo A."/>
            <person name="Kohler A."/>
            <person name="Nagy L.G."/>
            <person name="Floudas D."/>
            <person name="Copeland A."/>
            <person name="Barry K.W."/>
            <person name="Cichocki N."/>
            <person name="Veneault-Fourrey C."/>
            <person name="LaButti K."/>
            <person name="Lindquist E.A."/>
            <person name="Lipzen A."/>
            <person name="Lundell T."/>
            <person name="Morin E."/>
            <person name="Murat C."/>
            <person name="Sun H."/>
            <person name="Tunlid A."/>
            <person name="Henrissat B."/>
            <person name="Grigoriev I.V."/>
            <person name="Hibbett D.S."/>
            <person name="Martin F."/>
            <person name="Nordberg H.P."/>
            <person name="Cantor M.N."/>
            <person name="Hua S.X."/>
        </authorList>
    </citation>
    <scope>NUCLEOTIDE SEQUENCE [LARGE SCALE GENOMIC DNA]</scope>
    <source>
        <strain evidence="12 13">Foug A</strain>
    </source>
</reference>
<dbReference type="EMBL" id="KN822066">
    <property type="protein sequence ID" value="KIM60100.1"/>
    <property type="molecule type" value="Genomic_DNA"/>
</dbReference>
<comment type="similarity">
    <text evidence="4">Belongs to the multicopper oxidase family.</text>
</comment>
<organism evidence="12 13">
    <name type="scientific">Scleroderma citrinum Foug A</name>
    <dbReference type="NCBI Taxonomy" id="1036808"/>
    <lineage>
        <taxon>Eukaryota</taxon>
        <taxon>Fungi</taxon>
        <taxon>Dikarya</taxon>
        <taxon>Basidiomycota</taxon>
        <taxon>Agaricomycotina</taxon>
        <taxon>Agaricomycetes</taxon>
        <taxon>Agaricomycetidae</taxon>
        <taxon>Boletales</taxon>
        <taxon>Sclerodermatineae</taxon>
        <taxon>Sclerodermataceae</taxon>
        <taxon>Scleroderma</taxon>
    </lineage>
</organism>
<evidence type="ECO:0000256" key="8">
    <source>
        <dbReference type="ARBA" id="ARBA00023002"/>
    </source>
</evidence>
<evidence type="ECO:0000256" key="5">
    <source>
        <dbReference type="ARBA" id="ARBA00012297"/>
    </source>
</evidence>
<dbReference type="InterPro" id="IPR001117">
    <property type="entry name" value="Cu-oxidase_2nd"/>
</dbReference>
<evidence type="ECO:0000256" key="4">
    <source>
        <dbReference type="ARBA" id="ARBA00010609"/>
    </source>
</evidence>
<comment type="catalytic activity">
    <reaction evidence="1">
        <text>4 hydroquinone + O2 = 4 benzosemiquinone + 2 H2O</text>
        <dbReference type="Rhea" id="RHEA:11276"/>
        <dbReference type="ChEBI" id="CHEBI:15377"/>
        <dbReference type="ChEBI" id="CHEBI:15379"/>
        <dbReference type="ChEBI" id="CHEBI:17594"/>
        <dbReference type="ChEBI" id="CHEBI:17977"/>
        <dbReference type="EC" id="1.10.3.2"/>
    </reaction>
</comment>
<dbReference type="InterPro" id="IPR011706">
    <property type="entry name" value="Cu-oxidase_C"/>
</dbReference>
<dbReference type="STRING" id="1036808.A0A0C3DHF4"/>
<dbReference type="InterPro" id="IPR045087">
    <property type="entry name" value="Cu-oxidase_fam"/>
</dbReference>
<name>A0A0C3DHF4_9AGAM</name>
<evidence type="ECO:0000256" key="1">
    <source>
        <dbReference type="ARBA" id="ARBA00000349"/>
    </source>
</evidence>
<dbReference type="Gene3D" id="2.60.40.420">
    <property type="entry name" value="Cupredoxins - blue copper proteins"/>
    <property type="match status" value="2"/>
</dbReference>
<sequence>MSCDANFLFSVDGHNLTVIEADGMLTEPLLVDSLQIFPGQRYSVILNADQPVANYWIRALPSISNASFEGGINSAILRYQGAPAADPTTNTSSNVMAMLETNLHALINPGAPGIPEYGKADINVKLIANNSGDIFYVNGVFYKPPTVPVLLQILSGAQSALDLMPIGSVITLEPNKVVELTVATFGVGGPHPIHLHGHTFNVIQSAGNTSFFNYENPVWRDVSAGIQGQQTVIRFVTDNPGAWFLHCHIDWHLEAGFGVVMAEDPSAWRYRLLRTS</sequence>
<dbReference type="OrthoDB" id="2121828at2759"/>
<evidence type="ECO:0000313" key="13">
    <source>
        <dbReference type="Proteomes" id="UP000053989"/>
    </source>
</evidence>
<keyword evidence="9" id="KW-0186">Copper</keyword>
<reference evidence="13" key="2">
    <citation type="submission" date="2015-01" db="EMBL/GenBank/DDBJ databases">
        <title>Evolutionary Origins and Diversification of the Mycorrhizal Mutualists.</title>
        <authorList>
            <consortium name="DOE Joint Genome Institute"/>
            <consortium name="Mycorrhizal Genomics Consortium"/>
            <person name="Kohler A."/>
            <person name="Kuo A."/>
            <person name="Nagy L.G."/>
            <person name="Floudas D."/>
            <person name="Copeland A."/>
            <person name="Barry K.W."/>
            <person name="Cichocki N."/>
            <person name="Veneault-Fourrey C."/>
            <person name="LaButti K."/>
            <person name="Lindquist E.A."/>
            <person name="Lipzen A."/>
            <person name="Lundell T."/>
            <person name="Morin E."/>
            <person name="Murat C."/>
            <person name="Riley R."/>
            <person name="Ohm R."/>
            <person name="Sun H."/>
            <person name="Tunlid A."/>
            <person name="Henrissat B."/>
            <person name="Grigoriev I.V."/>
            <person name="Hibbett D.S."/>
            <person name="Martin F."/>
        </authorList>
    </citation>
    <scope>NUCLEOTIDE SEQUENCE [LARGE SCALE GENOMIC DNA]</scope>
    <source>
        <strain evidence="13">Foug A</strain>
    </source>
</reference>
<evidence type="ECO:0000256" key="2">
    <source>
        <dbReference type="ARBA" id="ARBA00001935"/>
    </source>
</evidence>